<keyword evidence="6" id="KW-0347">Helicase</keyword>
<organism evidence="6 7">
    <name type="scientific">Klenkia marina</name>
    <dbReference type="NCBI Taxonomy" id="1960309"/>
    <lineage>
        <taxon>Bacteria</taxon>
        <taxon>Bacillati</taxon>
        <taxon>Actinomycetota</taxon>
        <taxon>Actinomycetes</taxon>
        <taxon>Geodermatophilales</taxon>
        <taxon>Geodermatophilaceae</taxon>
        <taxon>Klenkia</taxon>
    </lineage>
</organism>
<evidence type="ECO:0000313" key="7">
    <source>
        <dbReference type="Proteomes" id="UP000198981"/>
    </source>
</evidence>
<dbReference type="GO" id="GO:0005524">
    <property type="term" value="F:ATP binding"/>
    <property type="evidence" value="ECO:0007669"/>
    <property type="project" value="UniProtKB-KW"/>
</dbReference>
<dbReference type="GO" id="GO:0016787">
    <property type="term" value="F:hydrolase activity"/>
    <property type="evidence" value="ECO:0007669"/>
    <property type="project" value="UniProtKB-KW"/>
</dbReference>
<dbReference type="InterPro" id="IPR014001">
    <property type="entry name" value="Helicase_ATP-bd"/>
</dbReference>
<protein>
    <submittedName>
        <fullName evidence="6">Helicase conserved C-terminal domain-containing protein</fullName>
    </submittedName>
</protein>
<evidence type="ECO:0000259" key="4">
    <source>
        <dbReference type="PROSITE" id="PS51192"/>
    </source>
</evidence>
<gene>
    <name evidence="6" type="ORF">SAMN03159343_3425</name>
</gene>
<dbReference type="SUPFAM" id="SSF52540">
    <property type="entry name" value="P-loop containing nucleoside triphosphate hydrolases"/>
    <property type="match status" value="2"/>
</dbReference>
<dbReference type="STRING" id="1960309.SAMN03159343_3425"/>
<feature type="domain" description="Helicase ATP-binding" evidence="4">
    <location>
        <begin position="106"/>
        <end position="388"/>
    </location>
</feature>
<dbReference type="RefSeq" id="WP_092806592.1">
    <property type="nucleotide sequence ID" value="NZ_FMUH01000006.1"/>
</dbReference>
<dbReference type="GO" id="GO:0043138">
    <property type="term" value="F:3'-5' DNA helicase activity"/>
    <property type="evidence" value="ECO:0007669"/>
    <property type="project" value="TreeGrafter"/>
</dbReference>
<dbReference type="Pfam" id="PF00270">
    <property type="entry name" value="DEAD"/>
    <property type="match status" value="1"/>
</dbReference>
<keyword evidence="1" id="KW-0547">Nucleotide-binding</keyword>
<name>A0A1G4YSQ0_9ACTN</name>
<dbReference type="GO" id="GO:0003676">
    <property type="term" value="F:nucleic acid binding"/>
    <property type="evidence" value="ECO:0007669"/>
    <property type="project" value="InterPro"/>
</dbReference>
<keyword evidence="2" id="KW-0378">Hydrolase</keyword>
<dbReference type="PANTHER" id="PTHR47957:SF3">
    <property type="entry name" value="ATP-DEPENDENT HELICASE HRQ1"/>
    <property type="match status" value="1"/>
</dbReference>
<proteinExistence type="predicted"/>
<reference evidence="7" key="1">
    <citation type="submission" date="2016-10" db="EMBL/GenBank/DDBJ databases">
        <authorList>
            <person name="Varghese N."/>
            <person name="Submissions S."/>
        </authorList>
    </citation>
    <scope>NUCLEOTIDE SEQUENCE [LARGE SCALE GENOMIC DNA]</scope>
    <source>
        <strain evidence="7">DSM 45722</strain>
    </source>
</reference>
<dbReference type="PANTHER" id="PTHR47957">
    <property type="entry name" value="ATP-DEPENDENT HELICASE HRQ1"/>
    <property type="match status" value="1"/>
</dbReference>
<dbReference type="SMART" id="SM00490">
    <property type="entry name" value="HELICc"/>
    <property type="match status" value="1"/>
</dbReference>
<dbReference type="Proteomes" id="UP000198981">
    <property type="component" value="Unassembled WGS sequence"/>
</dbReference>
<dbReference type="InterPro" id="IPR014013">
    <property type="entry name" value="Helic_SF1/SF2_ATP-bd_DinG/Rad3"/>
</dbReference>
<dbReference type="InterPro" id="IPR011545">
    <property type="entry name" value="DEAD/DEAH_box_helicase_dom"/>
</dbReference>
<evidence type="ECO:0000256" key="1">
    <source>
        <dbReference type="ARBA" id="ARBA00022741"/>
    </source>
</evidence>
<dbReference type="OrthoDB" id="3197455at2"/>
<keyword evidence="7" id="KW-1185">Reference proteome</keyword>
<accession>A0A1G4YSQ0</accession>
<keyword evidence="3" id="KW-0067">ATP-binding</keyword>
<evidence type="ECO:0000256" key="2">
    <source>
        <dbReference type="ARBA" id="ARBA00022801"/>
    </source>
</evidence>
<dbReference type="Gene3D" id="3.40.50.300">
    <property type="entry name" value="P-loop containing nucleotide triphosphate hydrolases"/>
    <property type="match status" value="2"/>
</dbReference>
<dbReference type="InterPro" id="IPR027417">
    <property type="entry name" value="P-loop_NTPase"/>
</dbReference>
<dbReference type="GO" id="GO:0006289">
    <property type="term" value="P:nucleotide-excision repair"/>
    <property type="evidence" value="ECO:0007669"/>
    <property type="project" value="TreeGrafter"/>
</dbReference>
<sequence>MEEPSTGLDVVGSFERLRDAFFRYYNTPFGLADEELQRERRDLLDRDNGVYRRPLIELRPEYTLAGHDLAASAAVAGAAPELADFAAAGLIPAGRQLYRHQEEALAVGRRADRNMVITAGTGSGKTESFLLPILDSLLEESRSWTGTRGPASSWWQDENGAFVPQRRGEVGRPQAVRAMILYPMNALVDDQLIRLRKALDSDHSRAWLDANRNGHRFFFGRYTGATPVTGSPDDNRAVRDLRRLLRDLDGRSAKAQALSGETQYFMPRLGGAEMRSRWDMLDAPPDVLITNYSMLNVMLLRDRESAFFEQTRQWLQSDNSHRFTLVIDELHTYRGTAGTEVAFLIRNLRNRLGLIESPGQLRVLAASASLDPARDRKYIQDFFGLDEGTFEFLQGDTVQPNPLRADISHAAEDLAGASDAGEALRVAEVSGAPTALRSAFHLGADGGALPAPEAKDERQLEALLFGQADSSVAKAALTNLLAAVPLSEDRPGWPRLRAHLFFRNVPGMWACTDPRCPDAPSRTTEVPTVGRLFAEPTTRCTCGARVLELLYCQNCGDVLLGGFVPAGETQLSPFKSLMLADVPDLAKMPDQVSLERTADNFLVYWPRTTKPELDDLTWDADQKKVDYAYRPSILIPPSGEVRNAVQGKQPTGWTFHVTSKIDRKTGRPQRDLTSLSPFPTRCPNCADDWEIRHTKAGTVPHTDPLRQRSPIRGMRTGFEKINQVLVTELVEGLVDEQRKAIVFTDSRQDAAKLSAGMGLRHYQDLLRLLVHERVAAATDAADDVAAAKRFFVDRDRTEETRQATKRLKQRFDAKYDRAAELWRDEDDEAHTGELAQLESELAAATPLSDVANQVGETLLSLGVNPGGPSPSLNSAHNGRHYPTPWSALFDWTTTPPHPRPGLGLTELELLGRIDDNLKSEVIEGLFSGAGRDFESLGLGWLTLDSDQARTDPEPASMPAIARSSLRVLGDLRRFFGLRDPRDKAHARLTAYWDAVARTHGLDSAEVASGVRAFWSDAVRDYLIDPARVTMRQAGQEAWICGNCRRQHLHRGSGICTRCRQLLPVQGSPTRRGQDYYSWKATERQGRFRLNSAELTGQTDKVDAQSRQARFQGVFLDEGGRESRLADGIDLLSVTTTLEAGVDIGALELVVLGNMPPTRFNYQQRVGRAGRRTSPVAVALTVCRGRSHDEYYFARPHSITNEPTPKPYLALDRTEILRRALRSEVLRMAFAELGPQLIRTKILSDLTNNPHGQFGLTAEWPAVRHLVQRWIDERRDQVEAAAQALCTFAPADVSTQNWAEWVGDDLVATIDHACNPDGAHVELSQRLAEAGALPMFGFPTHVRYLHLNPPQNSRPWPPPGVIDRDLGMAVSQFAPLSEIVRDGQVYPVVGVAAFKPVGNKPVAEAEPLGSTRHLAVCRSCAHLAESNGSAVGDEDPCPRCSAPPGIYQGLQLREPLGFRAGRPKDFDGNFSWSARAMAARAMTDLSKLTRTEEAGVTAFSGPGTRYVINDNGGNLHRFRSSGPSPWGGYVSVEAVEKGLLPSSFATGDAISVALGAVQPTDFLFVGSRRPVMSDLGLRLDLDTSAMQLSGAPESANARKAAWYSLAFLLRTAAATYLDVQTLELSAGIYNGLVDDSPTMMAFLADTLENGAGFSTHLGSPDVFDKLMDGQVREYLASLEEPAHATECLASCYRCLRDYSNMAYHALLDWRLARDLVSVLQTGQLPIDPDRERRAITSWAEAYGAELIDELPYAAAVLDSPLYGRAIVVARHPLEASETTLIAPRLASALAAAEATEPPADAIVFADTFTLDRDPGGVIKSIRAATGGR</sequence>
<dbReference type="PROSITE" id="PS51192">
    <property type="entry name" value="HELICASE_ATP_BIND_1"/>
    <property type="match status" value="1"/>
</dbReference>
<dbReference type="Pfam" id="PF00271">
    <property type="entry name" value="Helicase_C"/>
    <property type="match status" value="1"/>
</dbReference>
<dbReference type="PROSITE" id="PS51193">
    <property type="entry name" value="HELICASE_ATP_BIND_2"/>
    <property type="match status" value="1"/>
</dbReference>
<evidence type="ECO:0000313" key="6">
    <source>
        <dbReference type="EMBL" id="SCX56477.1"/>
    </source>
</evidence>
<feature type="domain" description="Helicase ATP-binding" evidence="5">
    <location>
        <begin position="80"/>
        <end position="365"/>
    </location>
</feature>
<dbReference type="GO" id="GO:0036297">
    <property type="term" value="P:interstrand cross-link repair"/>
    <property type="evidence" value="ECO:0007669"/>
    <property type="project" value="TreeGrafter"/>
</dbReference>
<dbReference type="EMBL" id="FMUH01000006">
    <property type="protein sequence ID" value="SCX56477.1"/>
    <property type="molecule type" value="Genomic_DNA"/>
</dbReference>
<dbReference type="SMART" id="SM00487">
    <property type="entry name" value="DEXDc"/>
    <property type="match status" value="1"/>
</dbReference>
<dbReference type="InterPro" id="IPR001650">
    <property type="entry name" value="Helicase_C-like"/>
</dbReference>
<evidence type="ECO:0000256" key="3">
    <source>
        <dbReference type="ARBA" id="ARBA00022840"/>
    </source>
</evidence>
<evidence type="ECO:0000259" key="5">
    <source>
        <dbReference type="PROSITE" id="PS51193"/>
    </source>
</evidence>